<dbReference type="InterPro" id="IPR001343">
    <property type="entry name" value="Hemolysn_Ca-bd"/>
</dbReference>
<evidence type="ECO:0000256" key="3">
    <source>
        <dbReference type="SAM" id="SignalP"/>
    </source>
</evidence>
<feature type="chain" id="PRO_5006064267" evidence="3">
    <location>
        <begin position="20"/>
        <end position="268"/>
    </location>
</feature>
<dbReference type="RefSeq" id="WP_058286967.1">
    <property type="nucleotide sequence ID" value="NZ_CYSR01000030.1"/>
</dbReference>
<dbReference type="InterPro" id="IPR011049">
    <property type="entry name" value="Serralysin-like_metalloprot_C"/>
</dbReference>
<evidence type="ECO:0000256" key="2">
    <source>
        <dbReference type="ARBA" id="ARBA00022525"/>
    </source>
</evidence>
<dbReference type="AlphaFoldDB" id="A0A0P1HBW8"/>
<sequence>MELLILLGIGLTISGVALAMDDDDDEIKGDTTADATEGNDDLAGAPGDDTIFAKDGADILDGNAGDDRLFGQDGEDLLIGGEGNDFLRGGSDHDFIIDGQGSDTLIGDLGNDTIVSTSAINPDDALKTIRDWVANDDPDEEINMEYDLSQDTDADADVIQAGYGEDNVVAGKGDTVSLGEGYDELILGDWIEPGDDPVVLTDYNPGEDMILYYHDGATPAPEITVQNTLDEFGDEDDALLLANGEVFAKIEGAGGLISPYSVWVLERE</sequence>
<gene>
    <name evidence="4" type="primary">apxIA_2</name>
    <name evidence="4" type="ORF">PHA8399_03069</name>
</gene>
<dbReference type="Proteomes" id="UP000051326">
    <property type="component" value="Unassembled WGS sequence"/>
</dbReference>
<keyword evidence="2" id="KW-0964">Secreted</keyword>
<accession>A0A0P1HBW8</accession>
<feature type="signal peptide" evidence="3">
    <location>
        <begin position="1"/>
        <end position="19"/>
    </location>
</feature>
<dbReference type="InterPro" id="IPR050557">
    <property type="entry name" value="RTX_toxin/Mannuronan_C5-epim"/>
</dbReference>
<dbReference type="PANTHER" id="PTHR38340:SF1">
    <property type="entry name" value="S-LAYER PROTEIN"/>
    <property type="match status" value="1"/>
</dbReference>
<dbReference type="Gene3D" id="2.150.10.10">
    <property type="entry name" value="Serralysin-like metalloprotease, C-terminal"/>
    <property type="match status" value="1"/>
</dbReference>
<dbReference type="SUPFAM" id="SSF51120">
    <property type="entry name" value="beta-Roll"/>
    <property type="match status" value="1"/>
</dbReference>
<organism evidence="4 5">
    <name type="scientific">Leisingera aquaemixtae</name>
    <dbReference type="NCBI Taxonomy" id="1396826"/>
    <lineage>
        <taxon>Bacteria</taxon>
        <taxon>Pseudomonadati</taxon>
        <taxon>Pseudomonadota</taxon>
        <taxon>Alphaproteobacteria</taxon>
        <taxon>Rhodobacterales</taxon>
        <taxon>Roseobacteraceae</taxon>
        <taxon>Leisingera</taxon>
    </lineage>
</organism>
<dbReference type="PRINTS" id="PR00313">
    <property type="entry name" value="CABNDNGRPT"/>
</dbReference>
<dbReference type="GO" id="GO:0005576">
    <property type="term" value="C:extracellular region"/>
    <property type="evidence" value="ECO:0007669"/>
    <property type="project" value="UniProtKB-SubCell"/>
</dbReference>
<dbReference type="PANTHER" id="PTHR38340">
    <property type="entry name" value="S-LAYER PROTEIN"/>
    <property type="match status" value="1"/>
</dbReference>
<dbReference type="STRING" id="1396826.PHA8399_03069"/>
<comment type="subcellular location">
    <subcellularLocation>
        <location evidence="1">Secreted</location>
    </subcellularLocation>
</comment>
<proteinExistence type="predicted"/>
<evidence type="ECO:0000313" key="5">
    <source>
        <dbReference type="Proteomes" id="UP000051326"/>
    </source>
</evidence>
<reference evidence="4 5" key="1">
    <citation type="submission" date="2015-09" db="EMBL/GenBank/DDBJ databases">
        <authorList>
            <consortium name="Swine Surveillance"/>
        </authorList>
    </citation>
    <scope>NUCLEOTIDE SEQUENCE [LARGE SCALE GENOMIC DNA]</scope>
    <source>
        <strain evidence="4 5">CECT 8399</strain>
    </source>
</reference>
<dbReference type="InterPro" id="IPR018511">
    <property type="entry name" value="Hemolysin-typ_Ca-bd_CS"/>
</dbReference>
<keyword evidence="3" id="KW-0732">Signal</keyword>
<name>A0A0P1HBW8_9RHOB</name>
<dbReference type="EMBL" id="CYSR01000030">
    <property type="protein sequence ID" value="CUI00929.1"/>
    <property type="molecule type" value="Genomic_DNA"/>
</dbReference>
<dbReference type="GO" id="GO:0005509">
    <property type="term" value="F:calcium ion binding"/>
    <property type="evidence" value="ECO:0007669"/>
    <property type="project" value="InterPro"/>
</dbReference>
<evidence type="ECO:0000256" key="1">
    <source>
        <dbReference type="ARBA" id="ARBA00004613"/>
    </source>
</evidence>
<dbReference type="Pfam" id="PF00353">
    <property type="entry name" value="HemolysinCabind"/>
    <property type="match status" value="2"/>
</dbReference>
<protein>
    <submittedName>
        <fullName evidence="4">Hemolysin IA</fullName>
    </submittedName>
</protein>
<evidence type="ECO:0000313" key="4">
    <source>
        <dbReference type="EMBL" id="CUI00929.1"/>
    </source>
</evidence>
<dbReference type="PROSITE" id="PS00330">
    <property type="entry name" value="HEMOLYSIN_CALCIUM"/>
    <property type="match status" value="1"/>
</dbReference>